<dbReference type="GO" id="GO:0016616">
    <property type="term" value="F:oxidoreductase activity, acting on the CH-OH group of donors, NAD or NADP as acceptor"/>
    <property type="evidence" value="ECO:0007669"/>
    <property type="project" value="TreeGrafter"/>
</dbReference>
<evidence type="ECO:0008006" key="4">
    <source>
        <dbReference type="Google" id="ProtNLM"/>
    </source>
</evidence>
<dbReference type="PRINTS" id="PR00081">
    <property type="entry name" value="GDHRDH"/>
</dbReference>
<sequence length="255" mass="26978">MSNRLNDKVAIITGAASGIGKSTVERFLSEGARVLAVDREEFTLPEFSPAPNDLRIDQGDVRDRNDCIRWVEAAVDLFGCLDIVVNSAGISARTVGEDVDFEQKWDEVLSVNLKGTMLMCHAAVPALLQSGGGAIVNLASIMSFVSYDPALSMSDGFSPYPPSKGGVLQLTRDLALQVASKAIRVNAVCPGFVYTNLTKTVTDSPNMHAALVAKHPIGRLGEPAEIASVITFLASEEASFVTGAAWTVDGGYTAA</sequence>
<dbReference type="EMBL" id="UINC01017294">
    <property type="protein sequence ID" value="SVA71508.1"/>
    <property type="molecule type" value="Genomic_DNA"/>
</dbReference>
<dbReference type="FunFam" id="3.40.50.720:FF:000084">
    <property type="entry name" value="Short-chain dehydrogenase reductase"/>
    <property type="match status" value="1"/>
</dbReference>
<keyword evidence="2" id="KW-0560">Oxidoreductase</keyword>
<dbReference type="Pfam" id="PF13561">
    <property type="entry name" value="adh_short_C2"/>
    <property type="match status" value="1"/>
</dbReference>
<name>A0A381Y3B9_9ZZZZ</name>
<gene>
    <name evidence="3" type="ORF">METZ01_LOCUS124362</name>
</gene>
<evidence type="ECO:0000256" key="1">
    <source>
        <dbReference type="ARBA" id="ARBA00006484"/>
    </source>
</evidence>
<dbReference type="CDD" id="cd05233">
    <property type="entry name" value="SDR_c"/>
    <property type="match status" value="1"/>
</dbReference>
<dbReference type="PANTHER" id="PTHR42760:SF115">
    <property type="entry name" value="3-OXOACYL-[ACYL-CARRIER-PROTEIN] REDUCTASE FABG"/>
    <property type="match status" value="1"/>
</dbReference>
<dbReference type="Gene3D" id="3.40.50.720">
    <property type="entry name" value="NAD(P)-binding Rossmann-like Domain"/>
    <property type="match status" value="1"/>
</dbReference>
<evidence type="ECO:0000256" key="2">
    <source>
        <dbReference type="ARBA" id="ARBA00023002"/>
    </source>
</evidence>
<dbReference type="SUPFAM" id="SSF51735">
    <property type="entry name" value="NAD(P)-binding Rossmann-fold domains"/>
    <property type="match status" value="1"/>
</dbReference>
<reference evidence="3" key="1">
    <citation type="submission" date="2018-05" db="EMBL/GenBank/DDBJ databases">
        <authorList>
            <person name="Lanie J.A."/>
            <person name="Ng W.-L."/>
            <person name="Kazmierczak K.M."/>
            <person name="Andrzejewski T.M."/>
            <person name="Davidsen T.M."/>
            <person name="Wayne K.J."/>
            <person name="Tettelin H."/>
            <person name="Glass J.I."/>
            <person name="Rusch D."/>
            <person name="Podicherti R."/>
            <person name="Tsui H.-C.T."/>
            <person name="Winkler M.E."/>
        </authorList>
    </citation>
    <scope>NUCLEOTIDE SEQUENCE</scope>
</reference>
<dbReference type="InterPro" id="IPR036291">
    <property type="entry name" value="NAD(P)-bd_dom_sf"/>
</dbReference>
<dbReference type="InterPro" id="IPR002347">
    <property type="entry name" value="SDR_fam"/>
</dbReference>
<evidence type="ECO:0000313" key="3">
    <source>
        <dbReference type="EMBL" id="SVA71508.1"/>
    </source>
</evidence>
<dbReference type="PRINTS" id="PR00080">
    <property type="entry name" value="SDRFAMILY"/>
</dbReference>
<organism evidence="3">
    <name type="scientific">marine metagenome</name>
    <dbReference type="NCBI Taxonomy" id="408172"/>
    <lineage>
        <taxon>unclassified sequences</taxon>
        <taxon>metagenomes</taxon>
        <taxon>ecological metagenomes</taxon>
    </lineage>
</organism>
<accession>A0A381Y3B9</accession>
<dbReference type="PANTHER" id="PTHR42760">
    <property type="entry name" value="SHORT-CHAIN DEHYDROGENASES/REDUCTASES FAMILY MEMBER"/>
    <property type="match status" value="1"/>
</dbReference>
<proteinExistence type="inferred from homology"/>
<comment type="similarity">
    <text evidence="1">Belongs to the short-chain dehydrogenases/reductases (SDR) family.</text>
</comment>
<dbReference type="AlphaFoldDB" id="A0A381Y3B9"/>
<protein>
    <recommendedName>
        <fullName evidence="4">Short-chain dehydrogenase/reductase SDR</fullName>
    </recommendedName>
</protein>